<dbReference type="Pfam" id="PF06838">
    <property type="entry name" value="Met_gamma_lyase"/>
    <property type="match status" value="1"/>
</dbReference>
<gene>
    <name evidence="1" type="ORF">IAB77_08980</name>
</gene>
<dbReference type="AlphaFoldDB" id="A0A9D0ZFM5"/>
<accession>A0A9D0ZFM5</accession>
<proteinExistence type="predicted"/>
<dbReference type="PANTHER" id="PTHR46658:SF1">
    <property type="entry name" value="CYS OR MET METABOLISM PYRIDOXAL-PHOSPHATE-DEPENDENT ENZYME"/>
    <property type="match status" value="1"/>
</dbReference>
<organism evidence="1 2">
    <name type="scientific">Candidatus Scatomorpha intestinavium</name>
    <dbReference type="NCBI Taxonomy" id="2840922"/>
    <lineage>
        <taxon>Bacteria</taxon>
        <taxon>Bacillati</taxon>
        <taxon>Bacillota</taxon>
        <taxon>Clostridia</taxon>
        <taxon>Eubacteriales</taxon>
        <taxon>Candidatus Scatomorpha</taxon>
    </lineage>
</organism>
<dbReference type="Gene3D" id="3.90.1150.60">
    <property type="entry name" value="Methioning gamme-lyase, C-terminal domain"/>
    <property type="match status" value="1"/>
</dbReference>
<evidence type="ECO:0000313" key="1">
    <source>
        <dbReference type="EMBL" id="HIQ79374.1"/>
    </source>
</evidence>
<dbReference type="InterPro" id="IPR015424">
    <property type="entry name" value="PyrdxlP-dep_Trfase"/>
</dbReference>
<dbReference type="Proteomes" id="UP000824262">
    <property type="component" value="Unassembled WGS sequence"/>
</dbReference>
<protein>
    <submittedName>
        <fullName evidence="1">Methionine gamma-lyase family protein</fullName>
    </submittedName>
</protein>
<comment type="caution">
    <text evidence="1">The sequence shown here is derived from an EMBL/GenBank/DDBJ whole genome shotgun (WGS) entry which is preliminary data.</text>
</comment>
<dbReference type="Gene3D" id="3.40.640.10">
    <property type="entry name" value="Type I PLP-dependent aspartate aminotransferase-like (Major domain)"/>
    <property type="match status" value="1"/>
</dbReference>
<dbReference type="InterPro" id="IPR009651">
    <property type="entry name" value="Met_g_lyase_put"/>
</dbReference>
<dbReference type="EMBL" id="DVGA01000099">
    <property type="protein sequence ID" value="HIQ79374.1"/>
    <property type="molecule type" value="Genomic_DNA"/>
</dbReference>
<name>A0A9D0ZFM5_9FIRM</name>
<reference evidence="1" key="2">
    <citation type="journal article" date="2021" name="PeerJ">
        <title>Extensive microbial diversity within the chicken gut microbiome revealed by metagenomics and culture.</title>
        <authorList>
            <person name="Gilroy R."/>
            <person name="Ravi A."/>
            <person name="Getino M."/>
            <person name="Pursley I."/>
            <person name="Horton D.L."/>
            <person name="Alikhan N.F."/>
            <person name="Baker D."/>
            <person name="Gharbi K."/>
            <person name="Hall N."/>
            <person name="Watson M."/>
            <person name="Adriaenssens E.M."/>
            <person name="Foster-Nyarko E."/>
            <person name="Jarju S."/>
            <person name="Secka A."/>
            <person name="Antonio M."/>
            <person name="Oren A."/>
            <person name="Chaudhuri R.R."/>
            <person name="La Ragione R."/>
            <person name="Hildebrand F."/>
            <person name="Pallen M.J."/>
        </authorList>
    </citation>
    <scope>NUCLEOTIDE SEQUENCE</scope>
    <source>
        <strain evidence="1">ChiBcolR7-354</strain>
    </source>
</reference>
<dbReference type="PANTHER" id="PTHR46658">
    <property type="entry name" value="CYS OR MET METABOLISM PYRIDOXAL-PHOSPHATE-DEPENDENT ENZYME"/>
    <property type="match status" value="1"/>
</dbReference>
<sequence>MKLSEIPENVERLAAECERGLAGRFEEIDAVARENTRRVLEAFQEQRVSEPCFAGTTGYGYDDLGRETLDKVWARVFGAESALVRVNFVNGTHAIASALFAALKPGDTLLSVMGAPYDTLRTAIGISGSAHGSLREYGVGYAQVETLSGGPDLEAIARAAREIRPAAALVQRSRGYDSRRALTVPEIGEIIRVIKSASPETAVVVDNCYGEFTDTAEPTMVGADLIAGSLIKNPGGGLAPSGGYIAGRADLVENAACRLTVPGIGGECGATFGLNRSLYQGLFLAPHTTAQALKTAALCAAMLERLGYETFPASGEFRSDIIQTVVLRSGENLLKFCRGIQSGSPVDSFVTPEAWQMPGYEDEVVMAAGAFIQGSSIELSCDGPMREPYMAFLQGGLTYEAGRLGVMAGIAEMLA</sequence>
<evidence type="ECO:0000313" key="2">
    <source>
        <dbReference type="Proteomes" id="UP000824262"/>
    </source>
</evidence>
<dbReference type="SUPFAM" id="SSF53383">
    <property type="entry name" value="PLP-dependent transferases"/>
    <property type="match status" value="1"/>
</dbReference>
<reference evidence="1" key="1">
    <citation type="submission" date="2020-10" db="EMBL/GenBank/DDBJ databases">
        <authorList>
            <person name="Gilroy R."/>
        </authorList>
    </citation>
    <scope>NUCLEOTIDE SEQUENCE</scope>
    <source>
        <strain evidence="1">ChiBcolR7-354</strain>
    </source>
</reference>
<dbReference type="InterPro" id="IPR015421">
    <property type="entry name" value="PyrdxlP-dep_Trfase_major"/>
</dbReference>